<dbReference type="EMBL" id="JAGKQM010000001">
    <property type="protein sequence ID" value="KAH0943081.1"/>
    <property type="molecule type" value="Genomic_DNA"/>
</dbReference>
<keyword evidence="3" id="KW-1185">Reference proteome</keyword>
<comment type="caution">
    <text evidence="2">The sequence shown here is derived from an EMBL/GenBank/DDBJ whole genome shotgun (WGS) entry which is preliminary data.</text>
</comment>
<dbReference type="Proteomes" id="UP000824890">
    <property type="component" value="Unassembled WGS sequence"/>
</dbReference>
<feature type="domain" description="Histone deacetylase interacting" evidence="1">
    <location>
        <begin position="153"/>
        <end position="244"/>
    </location>
</feature>
<dbReference type="PANTHER" id="PTHR12346:SF23">
    <property type="entry name" value="PAIRED AMPHIPATHIC HELIX SIN3-LIKE PROTEIN-RELATED"/>
    <property type="match status" value="1"/>
</dbReference>
<sequence length="311" mass="36336">GRRLESRAFLLKKQIREETQKRKRVRKRECIMTSVDENLRFTPESLMSYSKMMSDKLGHSGTKSLLSLIDAFKNERITPSVFSKSVVLLFHKHKNTEGEIRGCNVSDEVRAKVDEKPKRSGARIRIRGKKRRIIHSEPTTERSLKKARTSRRLLERVTPSYKLIPEEEQCPVSDNHVLNNKYSVMQFNGSSKPKKLSKYEEAIESCEEDMFETDMLIESLKSAVEKAEKVLKEEMSVEDLGVKFYRCIEMVYRGDVSEIVREDHKKALPAILERLKQKLDALTVAKESWKPRWKQVFEENTSKQRKATRRN</sequence>
<dbReference type="SMART" id="SM00761">
    <property type="entry name" value="HDAC_interact"/>
    <property type="match status" value="1"/>
</dbReference>
<evidence type="ECO:0000313" key="3">
    <source>
        <dbReference type="Proteomes" id="UP000824890"/>
    </source>
</evidence>
<protein>
    <recommendedName>
        <fullName evidence="1">Histone deacetylase interacting domain-containing protein</fullName>
    </recommendedName>
</protein>
<proteinExistence type="predicted"/>
<dbReference type="PANTHER" id="PTHR12346">
    <property type="entry name" value="SIN3B-RELATED"/>
    <property type="match status" value="1"/>
</dbReference>
<name>A0ABQ8EN35_BRANA</name>
<feature type="non-terminal residue" evidence="2">
    <location>
        <position position="1"/>
    </location>
</feature>
<evidence type="ECO:0000259" key="1">
    <source>
        <dbReference type="SMART" id="SM00761"/>
    </source>
</evidence>
<gene>
    <name evidence="2" type="ORF">HID58_002718</name>
</gene>
<evidence type="ECO:0000313" key="2">
    <source>
        <dbReference type="EMBL" id="KAH0943081.1"/>
    </source>
</evidence>
<dbReference type="Pfam" id="PF08295">
    <property type="entry name" value="Sin3_corepress"/>
    <property type="match status" value="1"/>
</dbReference>
<dbReference type="InterPro" id="IPR039774">
    <property type="entry name" value="Sin3-like"/>
</dbReference>
<dbReference type="InterPro" id="IPR013194">
    <property type="entry name" value="HDAC_interact_dom"/>
</dbReference>
<accession>A0ABQ8EN35</accession>
<organism evidence="2 3">
    <name type="scientific">Brassica napus</name>
    <name type="common">Rape</name>
    <dbReference type="NCBI Taxonomy" id="3708"/>
    <lineage>
        <taxon>Eukaryota</taxon>
        <taxon>Viridiplantae</taxon>
        <taxon>Streptophyta</taxon>
        <taxon>Embryophyta</taxon>
        <taxon>Tracheophyta</taxon>
        <taxon>Spermatophyta</taxon>
        <taxon>Magnoliopsida</taxon>
        <taxon>eudicotyledons</taxon>
        <taxon>Gunneridae</taxon>
        <taxon>Pentapetalae</taxon>
        <taxon>rosids</taxon>
        <taxon>malvids</taxon>
        <taxon>Brassicales</taxon>
        <taxon>Brassicaceae</taxon>
        <taxon>Brassiceae</taxon>
        <taxon>Brassica</taxon>
    </lineage>
</organism>
<reference evidence="2 3" key="1">
    <citation type="submission" date="2021-05" db="EMBL/GenBank/DDBJ databases">
        <title>Genome Assembly of Synthetic Allotetraploid Brassica napus Reveals Homoeologous Exchanges between Subgenomes.</title>
        <authorList>
            <person name="Davis J.T."/>
        </authorList>
    </citation>
    <scope>NUCLEOTIDE SEQUENCE [LARGE SCALE GENOMIC DNA]</scope>
    <source>
        <strain evidence="3">cv. Da-Ae</strain>
        <tissue evidence="2">Seedling</tissue>
    </source>
</reference>